<gene>
    <name evidence="1" type="ORF">HPBE_LOCUS12221</name>
</gene>
<dbReference type="WBParaSite" id="HPBE_0001222001-mRNA-1">
    <property type="protein sequence ID" value="HPBE_0001222001-mRNA-1"/>
    <property type="gene ID" value="HPBE_0001222001"/>
</dbReference>
<proteinExistence type="predicted"/>
<dbReference type="OrthoDB" id="5920040at2759"/>
<dbReference type="AlphaFoldDB" id="A0A183FVA5"/>
<keyword evidence="2" id="KW-1185">Reference proteome</keyword>
<name>A0A183FVA5_HELPZ</name>
<accession>A0A183FVA5</accession>
<evidence type="ECO:0000313" key="2">
    <source>
        <dbReference type="Proteomes" id="UP000050761"/>
    </source>
</evidence>
<protein>
    <submittedName>
        <fullName evidence="3">DUF1758 domain-containing protein</fullName>
    </submittedName>
</protein>
<reference evidence="1 2" key="1">
    <citation type="submission" date="2018-11" db="EMBL/GenBank/DDBJ databases">
        <authorList>
            <consortium name="Pathogen Informatics"/>
        </authorList>
    </citation>
    <scope>NUCLEOTIDE SEQUENCE [LARGE SCALE GENOMIC DNA]</scope>
</reference>
<dbReference type="InterPro" id="IPR036937">
    <property type="entry name" value="Adhesion_dom_fimbrial_sf"/>
</dbReference>
<evidence type="ECO:0000313" key="1">
    <source>
        <dbReference type="EMBL" id="VDO91360.1"/>
    </source>
</evidence>
<sequence>MLVNANVYNARTRAYEALTVFLDSGSQPSFITASAVYRLGLSVSNRQSITLVTLGGHTSSEASGIVDTRFKDMCGEEFYLSLFVNDVLTAPQSTAALGRKDREFLASLGINDNMLCGDAQLLTPDILIGMDHY</sequence>
<organism evidence="2 3">
    <name type="scientific">Heligmosomoides polygyrus</name>
    <name type="common">Parasitic roundworm</name>
    <dbReference type="NCBI Taxonomy" id="6339"/>
    <lineage>
        <taxon>Eukaryota</taxon>
        <taxon>Metazoa</taxon>
        <taxon>Ecdysozoa</taxon>
        <taxon>Nematoda</taxon>
        <taxon>Chromadorea</taxon>
        <taxon>Rhabditida</taxon>
        <taxon>Rhabditina</taxon>
        <taxon>Rhabditomorpha</taxon>
        <taxon>Strongyloidea</taxon>
        <taxon>Heligmosomidae</taxon>
        <taxon>Heligmosomoides</taxon>
    </lineage>
</organism>
<dbReference type="GO" id="GO:0007155">
    <property type="term" value="P:cell adhesion"/>
    <property type="evidence" value="ECO:0007669"/>
    <property type="project" value="InterPro"/>
</dbReference>
<dbReference type="Proteomes" id="UP000050761">
    <property type="component" value="Unassembled WGS sequence"/>
</dbReference>
<reference evidence="3" key="2">
    <citation type="submission" date="2019-09" db="UniProtKB">
        <authorList>
            <consortium name="WormBaseParasite"/>
        </authorList>
    </citation>
    <scope>IDENTIFICATION</scope>
</reference>
<dbReference type="EMBL" id="UZAH01027405">
    <property type="protein sequence ID" value="VDO91360.1"/>
    <property type="molecule type" value="Genomic_DNA"/>
</dbReference>
<dbReference type="Gene3D" id="2.60.40.1090">
    <property type="entry name" value="Fimbrial-type adhesion domain"/>
    <property type="match status" value="1"/>
</dbReference>
<evidence type="ECO:0000313" key="3">
    <source>
        <dbReference type="WBParaSite" id="HPBE_0001222001-mRNA-1"/>
    </source>
</evidence>
<accession>A0A3P7YTJ0</accession>